<dbReference type="HAMAP" id="MF_00150">
    <property type="entry name" value="ArgC_type1"/>
    <property type="match status" value="1"/>
</dbReference>
<dbReference type="PANTHER" id="PTHR32338:SF10">
    <property type="entry name" value="N-ACETYL-GAMMA-GLUTAMYL-PHOSPHATE REDUCTASE, CHLOROPLASTIC-RELATED"/>
    <property type="match status" value="1"/>
</dbReference>
<dbReference type="GO" id="GO:0051287">
    <property type="term" value="F:NAD binding"/>
    <property type="evidence" value="ECO:0007669"/>
    <property type="project" value="InterPro"/>
</dbReference>
<dbReference type="PROSITE" id="PS01224">
    <property type="entry name" value="ARGC"/>
    <property type="match status" value="1"/>
</dbReference>
<dbReference type="NCBIfam" id="TIGR01850">
    <property type="entry name" value="argC"/>
    <property type="match status" value="1"/>
</dbReference>
<keyword evidence="5" id="KW-0963">Cytoplasm</keyword>
<proteinExistence type="inferred from homology"/>
<comment type="similarity">
    <text evidence="5">Belongs to the NAGSA dehydrogenase family. Type 1 subfamily.</text>
</comment>
<dbReference type="CDD" id="cd23934">
    <property type="entry name" value="AGPR_1_C"/>
    <property type="match status" value="1"/>
</dbReference>
<dbReference type="PANTHER" id="PTHR32338">
    <property type="entry name" value="N-ACETYL-GAMMA-GLUTAMYL-PHOSPHATE REDUCTASE, CHLOROPLASTIC-RELATED-RELATED"/>
    <property type="match status" value="1"/>
</dbReference>
<evidence type="ECO:0000256" key="4">
    <source>
        <dbReference type="ARBA" id="ARBA00023002"/>
    </source>
</evidence>
<dbReference type="Proteomes" id="UP001164706">
    <property type="component" value="Chromosome"/>
</dbReference>
<keyword evidence="3 5" id="KW-0521">NADP</keyword>
<dbReference type="Gene3D" id="3.30.360.10">
    <property type="entry name" value="Dihydrodipicolinate Reductase, domain 2"/>
    <property type="match status" value="1"/>
</dbReference>
<feature type="domain" description="Semialdehyde dehydrogenase NAD-binding" evidence="7">
    <location>
        <begin position="4"/>
        <end position="136"/>
    </location>
</feature>
<dbReference type="KEGG" id="mdb:OVN18_00275"/>
<dbReference type="InterPro" id="IPR050085">
    <property type="entry name" value="AGPR"/>
</dbReference>
<evidence type="ECO:0000256" key="2">
    <source>
        <dbReference type="ARBA" id="ARBA00022605"/>
    </source>
</evidence>
<name>A0A9E8S917_9MICO</name>
<evidence type="ECO:0000256" key="1">
    <source>
        <dbReference type="ARBA" id="ARBA00022571"/>
    </source>
</evidence>
<dbReference type="EC" id="1.2.1.38" evidence="5"/>
<dbReference type="InterPro" id="IPR036291">
    <property type="entry name" value="NAD(P)-bd_dom_sf"/>
</dbReference>
<organism evidence="8 9">
    <name type="scientific">Microcella daejeonensis</name>
    <dbReference type="NCBI Taxonomy" id="2994971"/>
    <lineage>
        <taxon>Bacteria</taxon>
        <taxon>Bacillati</taxon>
        <taxon>Actinomycetota</taxon>
        <taxon>Actinomycetes</taxon>
        <taxon>Micrococcales</taxon>
        <taxon>Microbacteriaceae</taxon>
        <taxon>Microcella</taxon>
    </lineage>
</organism>
<comment type="subcellular location">
    <subcellularLocation>
        <location evidence="5">Cytoplasm</location>
    </subcellularLocation>
</comment>
<dbReference type="SUPFAM" id="SSF51735">
    <property type="entry name" value="NAD(P)-binding Rossmann-fold domains"/>
    <property type="match status" value="1"/>
</dbReference>
<evidence type="ECO:0000256" key="6">
    <source>
        <dbReference type="PROSITE-ProRule" id="PRU10010"/>
    </source>
</evidence>
<dbReference type="Pfam" id="PF01118">
    <property type="entry name" value="Semialdhyde_dh"/>
    <property type="match status" value="1"/>
</dbReference>
<dbReference type="GO" id="GO:0006526">
    <property type="term" value="P:L-arginine biosynthetic process"/>
    <property type="evidence" value="ECO:0007669"/>
    <property type="project" value="UniProtKB-UniRule"/>
</dbReference>
<dbReference type="CDD" id="cd24148">
    <property type="entry name" value="AGPR_1_actinobacAGPR_like"/>
    <property type="match status" value="1"/>
</dbReference>
<dbReference type="InterPro" id="IPR000706">
    <property type="entry name" value="AGPR_type-1"/>
</dbReference>
<dbReference type="SUPFAM" id="SSF55347">
    <property type="entry name" value="Glyceraldehyde-3-phosphate dehydrogenase-like, C-terminal domain"/>
    <property type="match status" value="1"/>
</dbReference>
<dbReference type="AlphaFoldDB" id="A0A9E8S917"/>
<dbReference type="EMBL" id="CP113089">
    <property type="protein sequence ID" value="WAB81499.1"/>
    <property type="molecule type" value="Genomic_DNA"/>
</dbReference>
<keyword evidence="2 5" id="KW-0028">Amino-acid biosynthesis</keyword>
<gene>
    <name evidence="5 8" type="primary">argC</name>
    <name evidence="8" type="ORF">OVN18_00275</name>
</gene>
<dbReference type="SMART" id="SM00859">
    <property type="entry name" value="Semialdhyde_dh"/>
    <property type="match status" value="1"/>
</dbReference>
<evidence type="ECO:0000256" key="5">
    <source>
        <dbReference type="HAMAP-Rule" id="MF_00150"/>
    </source>
</evidence>
<feature type="active site" evidence="5 6">
    <location>
        <position position="151"/>
    </location>
</feature>
<keyword evidence="9" id="KW-1185">Reference proteome</keyword>
<sequence>MPYSVAVAGASGYAGGEALRMLTAHPEFEVRRATAHSNAGERVIDVHPHLRSLADLRFTETSPEQLAGHDVVVLALPHGTSGAIAAQLPDETIVLDLGADHRLTSAADWARYYGGEHHGAWAYGLPELPHADATRQRAALVGARRIAVPGCNVTAVSLGLVPGILAGVIEPRDLTAALAVGPSGAGRALKTNLLASEILGSAAPYAVGGVHRHIPEILQNVRLAGGVDPTISFTPVLVPMSRGILATVTARLVPGTDPAAVRAAWESLYADEPFVHVLPEGAFPTTAAALGANTALIGLAVDEDAGRVVIVVALDNLVKGTAGAAVQSLNIALGLPETLGLPLDGVAP</sequence>
<evidence type="ECO:0000259" key="7">
    <source>
        <dbReference type="SMART" id="SM00859"/>
    </source>
</evidence>
<comment type="pathway">
    <text evidence="5">Amino-acid biosynthesis; L-arginine biosynthesis; N(2)-acetyl-L-ornithine from L-glutamate: step 3/4.</text>
</comment>
<dbReference type="InterPro" id="IPR000534">
    <property type="entry name" value="Semialdehyde_DH_NAD-bd"/>
</dbReference>
<keyword evidence="4 5" id="KW-0560">Oxidoreductase</keyword>
<accession>A0A9E8S917</accession>
<dbReference type="Pfam" id="PF22698">
    <property type="entry name" value="Semialdhyde_dhC_1"/>
    <property type="match status" value="1"/>
</dbReference>
<dbReference type="GO" id="GO:0070401">
    <property type="term" value="F:NADP+ binding"/>
    <property type="evidence" value="ECO:0007669"/>
    <property type="project" value="InterPro"/>
</dbReference>
<reference evidence="8" key="1">
    <citation type="submission" date="2022-11" db="EMBL/GenBank/DDBJ databases">
        <title>Description of Microcella daejonensis nov. sp, isolated from riverside soil.</title>
        <authorList>
            <person name="Molina K.M."/>
            <person name="Kim S.B."/>
        </authorList>
    </citation>
    <scope>NUCLEOTIDE SEQUENCE</scope>
    <source>
        <strain evidence="8">MMS21-STM12</strain>
    </source>
</reference>
<evidence type="ECO:0000313" key="8">
    <source>
        <dbReference type="EMBL" id="WAB81499.1"/>
    </source>
</evidence>
<comment type="catalytic activity">
    <reaction evidence="5">
        <text>N-acetyl-L-glutamate 5-semialdehyde + phosphate + NADP(+) = N-acetyl-L-glutamyl 5-phosphate + NADPH + H(+)</text>
        <dbReference type="Rhea" id="RHEA:21588"/>
        <dbReference type="ChEBI" id="CHEBI:15378"/>
        <dbReference type="ChEBI" id="CHEBI:29123"/>
        <dbReference type="ChEBI" id="CHEBI:43474"/>
        <dbReference type="ChEBI" id="CHEBI:57783"/>
        <dbReference type="ChEBI" id="CHEBI:57936"/>
        <dbReference type="ChEBI" id="CHEBI:58349"/>
        <dbReference type="EC" id="1.2.1.38"/>
    </reaction>
</comment>
<dbReference type="GO" id="GO:0003942">
    <property type="term" value="F:N-acetyl-gamma-glutamyl-phosphate reductase activity"/>
    <property type="evidence" value="ECO:0007669"/>
    <property type="project" value="UniProtKB-UniRule"/>
</dbReference>
<evidence type="ECO:0000313" key="9">
    <source>
        <dbReference type="Proteomes" id="UP001164706"/>
    </source>
</evidence>
<evidence type="ECO:0000256" key="3">
    <source>
        <dbReference type="ARBA" id="ARBA00022857"/>
    </source>
</evidence>
<dbReference type="InterPro" id="IPR023013">
    <property type="entry name" value="AGPR_AS"/>
</dbReference>
<dbReference type="InterPro" id="IPR058924">
    <property type="entry name" value="AGPR_dimerisation_dom"/>
</dbReference>
<keyword evidence="1 5" id="KW-0055">Arginine biosynthesis</keyword>
<protein>
    <recommendedName>
        <fullName evidence="5">N-acetyl-gamma-glutamyl-phosphate reductase</fullName>
        <shortName evidence="5">AGPR</shortName>
        <ecNumber evidence="5">1.2.1.38</ecNumber>
    </recommendedName>
    <alternativeName>
        <fullName evidence="5">N-acetyl-glutamate semialdehyde dehydrogenase</fullName>
        <shortName evidence="5">NAGSA dehydrogenase</shortName>
    </alternativeName>
</protein>
<dbReference type="RefSeq" id="WP_267781258.1">
    <property type="nucleotide sequence ID" value="NZ_CP113089.1"/>
</dbReference>
<comment type="function">
    <text evidence="5">Catalyzes the NADPH-dependent reduction of N-acetyl-5-glutamyl phosphate to yield N-acetyl-L-glutamate 5-semialdehyde.</text>
</comment>
<dbReference type="Gene3D" id="3.40.50.720">
    <property type="entry name" value="NAD(P)-binding Rossmann-like Domain"/>
    <property type="match status" value="1"/>
</dbReference>
<dbReference type="GO" id="GO:0005737">
    <property type="term" value="C:cytoplasm"/>
    <property type="evidence" value="ECO:0007669"/>
    <property type="project" value="UniProtKB-SubCell"/>
</dbReference>